<dbReference type="RefSeq" id="WP_309831265.1">
    <property type="nucleotide sequence ID" value="NZ_JAVIZX010000001.1"/>
</dbReference>
<dbReference type="Gene3D" id="2.40.30.10">
    <property type="entry name" value="Translation factors"/>
    <property type="match status" value="1"/>
</dbReference>
<evidence type="ECO:0000256" key="3">
    <source>
        <dbReference type="ARBA" id="ARBA00022982"/>
    </source>
</evidence>
<keyword evidence="5" id="KW-0472">Membrane</keyword>
<organism evidence="8 9">
    <name type="scientific">Paracidovorax wautersii</name>
    <dbReference type="NCBI Taxonomy" id="1177982"/>
    <lineage>
        <taxon>Bacteria</taxon>
        <taxon>Pseudomonadati</taxon>
        <taxon>Pseudomonadota</taxon>
        <taxon>Betaproteobacteria</taxon>
        <taxon>Burkholderiales</taxon>
        <taxon>Comamonadaceae</taxon>
        <taxon>Paracidovorax</taxon>
    </lineage>
</organism>
<dbReference type="SUPFAM" id="SSF52218">
    <property type="entry name" value="Flavoproteins"/>
    <property type="match status" value="1"/>
</dbReference>
<dbReference type="InterPro" id="IPR039261">
    <property type="entry name" value="FNR_nucleotide-bd"/>
</dbReference>
<gene>
    <name evidence="8" type="ORF">QE399_003798</name>
</gene>
<evidence type="ECO:0000256" key="2">
    <source>
        <dbReference type="ARBA" id="ARBA00022643"/>
    </source>
</evidence>
<dbReference type="Gene3D" id="3.40.50.360">
    <property type="match status" value="1"/>
</dbReference>
<keyword evidence="3" id="KW-0249">Electron transport</keyword>
<accession>A0ABU1IFW2</accession>
<dbReference type="PANTHER" id="PTHR19384">
    <property type="entry name" value="NITRIC OXIDE SYNTHASE-RELATED"/>
    <property type="match status" value="1"/>
</dbReference>
<feature type="domain" description="Flavodoxin-like" evidence="6">
    <location>
        <begin position="59"/>
        <end position="201"/>
    </location>
</feature>
<reference evidence="8 9" key="1">
    <citation type="submission" date="2023-08" db="EMBL/GenBank/DDBJ databases">
        <title>Functional and genomic diversity of the sorghum phyllosphere microbiome.</title>
        <authorList>
            <person name="Shade A."/>
        </authorList>
    </citation>
    <scope>NUCLEOTIDE SEQUENCE [LARGE SCALE GENOMIC DNA]</scope>
    <source>
        <strain evidence="8 9">SORGH_AS_0335</strain>
    </source>
</reference>
<dbReference type="Pfam" id="PF00258">
    <property type="entry name" value="Flavodoxin_1"/>
    <property type="match status" value="1"/>
</dbReference>
<dbReference type="InterPro" id="IPR001094">
    <property type="entry name" value="Flavdoxin-like"/>
</dbReference>
<dbReference type="CDD" id="cd06200">
    <property type="entry name" value="SiR_like1"/>
    <property type="match status" value="1"/>
</dbReference>
<dbReference type="InterPro" id="IPR017938">
    <property type="entry name" value="Riboflavin_synthase-like_b-brl"/>
</dbReference>
<keyword evidence="8" id="KW-0560">Oxidoreductase</keyword>
<keyword evidence="3" id="KW-0813">Transport</keyword>
<dbReference type="InterPro" id="IPR017927">
    <property type="entry name" value="FAD-bd_FR_type"/>
</dbReference>
<feature type="domain" description="FAD-binding FR-type" evidence="7">
    <location>
        <begin position="217"/>
        <end position="332"/>
    </location>
</feature>
<feature type="transmembrane region" description="Helical" evidence="5">
    <location>
        <begin position="12"/>
        <end position="33"/>
    </location>
</feature>
<keyword evidence="5" id="KW-1133">Transmembrane helix</keyword>
<keyword evidence="2" id="KW-0288">FMN</keyword>
<evidence type="ECO:0000259" key="7">
    <source>
        <dbReference type="PROSITE" id="PS51384"/>
    </source>
</evidence>
<dbReference type="PROSITE" id="PS51384">
    <property type="entry name" value="FAD_FR"/>
    <property type="match status" value="1"/>
</dbReference>
<dbReference type="SUPFAM" id="SSF52343">
    <property type="entry name" value="Ferredoxin reductase-like, C-terminal NADP-linked domain"/>
    <property type="match status" value="1"/>
</dbReference>
<keyword evidence="9" id="KW-1185">Reference proteome</keyword>
<dbReference type="EC" id="1.6.2.4" evidence="4"/>
<dbReference type="Proteomes" id="UP001267710">
    <property type="component" value="Unassembled WGS sequence"/>
</dbReference>
<proteinExistence type="predicted"/>
<evidence type="ECO:0000313" key="9">
    <source>
        <dbReference type="Proteomes" id="UP001267710"/>
    </source>
</evidence>
<dbReference type="InterPro" id="IPR001433">
    <property type="entry name" value="OxRdtase_FAD/NAD-bd"/>
</dbReference>
<dbReference type="PRINTS" id="PR00371">
    <property type="entry name" value="FPNCR"/>
</dbReference>
<evidence type="ECO:0000256" key="1">
    <source>
        <dbReference type="ARBA" id="ARBA00022630"/>
    </source>
</evidence>
<protein>
    <recommendedName>
        <fullName evidence="4">NADPH--hemoprotein reductase</fullName>
        <ecNumber evidence="4">1.6.2.4</ecNumber>
    </recommendedName>
</protein>
<evidence type="ECO:0000313" key="8">
    <source>
        <dbReference type="EMBL" id="MDR6216109.1"/>
    </source>
</evidence>
<dbReference type="GO" id="GO:0004783">
    <property type="term" value="F:sulfite reductase (NADPH) activity"/>
    <property type="evidence" value="ECO:0007669"/>
    <property type="project" value="UniProtKB-EC"/>
</dbReference>
<evidence type="ECO:0000256" key="5">
    <source>
        <dbReference type="SAM" id="Phobius"/>
    </source>
</evidence>
<dbReference type="Gene3D" id="3.40.50.80">
    <property type="entry name" value="Nucleotide-binding domain of ferredoxin-NADP reductase (FNR) module"/>
    <property type="match status" value="1"/>
</dbReference>
<evidence type="ECO:0000256" key="4">
    <source>
        <dbReference type="ARBA" id="ARBA00023797"/>
    </source>
</evidence>
<dbReference type="EMBL" id="JAVIZX010000001">
    <property type="protein sequence ID" value="MDR6216109.1"/>
    <property type="molecule type" value="Genomic_DNA"/>
</dbReference>
<dbReference type="PROSITE" id="PS50902">
    <property type="entry name" value="FLAVODOXIN_LIKE"/>
    <property type="match status" value="1"/>
</dbReference>
<dbReference type="PRINTS" id="PR00369">
    <property type="entry name" value="FLAVODOXIN"/>
</dbReference>
<dbReference type="Pfam" id="PF00175">
    <property type="entry name" value="NAD_binding_1"/>
    <property type="match status" value="1"/>
</dbReference>
<keyword evidence="5" id="KW-0812">Transmembrane</keyword>
<keyword evidence="1" id="KW-0285">Flavoprotein</keyword>
<evidence type="ECO:0000259" key="6">
    <source>
        <dbReference type="PROSITE" id="PS50902"/>
    </source>
</evidence>
<dbReference type="InterPro" id="IPR029039">
    <property type="entry name" value="Flavoprotein-like_sf"/>
</dbReference>
<dbReference type="InterPro" id="IPR008254">
    <property type="entry name" value="Flavodoxin/NO_synth"/>
</dbReference>
<comment type="caution">
    <text evidence="8">The sequence shown here is derived from an EMBL/GenBank/DDBJ whole genome shotgun (WGS) entry which is preliminary data.</text>
</comment>
<dbReference type="SUPFAM" id="SSF63380">
    <property type="entry name" value="Riboflavin synthase domain-like"/>
    <property type="match status" value="1"/>
</dbReference>
<name>A0ABU1IFW2_9BURK</name>
<sequence length="473" mass="50541">MTAVFGLAVPALRWYAALAAVALYALMCGSIAWRERRRARCARQEAASLAAAREGAVPLLVAYASQTGQAEALARETARLLHAAGEPVRLCPLDAVDATALAAAQRALFIVSTYGEGDAPDNAGLFQDAVMGAQRRAAPDVLPQLRYGVLALGDRQYTHFCGFGRQLDAWLAAQGATPLFERVEMDNGDTAALQSWQHQLGHVAALDTMAGPSWQSPAFSPWRLVARRHLNPGSQGGAVVHLEFEPAGPLPPDATAWESGDLVQVRVPADPAHPRDYSIASAPADGRVHLTVRQSVRDDGRPGVASGWLCAGLALGDTVELRLRPHGNFRLQGNAGRPLILIGNGTGIAGLRSHLRARSAAGSTAPHWLVFGERQRACDFLYREEIEAWQAGGTLQRLDLAFSRDGGGRGYVQDVLVQAAGTLRAWVEEGAAVYVCGSLQGMAQGVDAALQEVLGAERLEALVRSGRYRRDVY</sequence>
<dbReference type="PANTHER" id="PTHR19384:SF17">
    <property type="entry name" value="NADPH--CYTOCHROME P450 REDUCTASE"/>
    <property type="match status" value="1"/>
</dbReference>
<dbReference type="InterPro" id="IPR001709">
    <property type="entry name" value="Flavoprot_Pyr_Nucl_cyt_Rdtase"/>
</dbReference>